<accession>A0A4Q7NQL7</accession>
<dbReference type="PANTHER" id="PTHR44757">
    <property type="entry name" value="DIGUANYLATE CYCLASE DGCP"/>
    <property type="match status" value="1"/>
</dbReference>
<dbReference type="InterPro" id="IPR052155">
    <property type="entry name" value="Biofilm_reg_signaling"/>
</dbReference>
<evidence type="ECO:0000259" key="1">
    <source>
        <dbReference type="PROSITE" id="PS50883"/>
    </source>
</evidence>
<dbReference type="SMART" id="SM00267">
    <property type="entry name" value="GGDEF"/>
    <property type="match status" value="1"/>
</dbReference>
<keyword evidence="4" id="KW-1185">Reference proteome</keyword>
<gene>
    <name evidence="3" type="ORF">EV189_1110</name>
</gene>
<feature type="domain" description="EAL" evidence="1">
    <location>
        <begin position="391"/>
        <end position="647"/>
    </location>
</feature>
<evidence type="ECO:0000313" key="3">
    <source>
        <dbReference type="EMBL" id="RZS89347.1"/>
    </source>
</evidence>
<dbReference type="SUPFAM" id="SSF141868">
    <property type="entry name" value="EAL domain-like"/>
    <property type="match status" value="1"/>
</dbReference>
<dbReference type="Proteomes" id="UP000293638">
    <property type="component" value="Unassembled WGS sequence"/>
</dbReference>
<proteinExistence type="predicted"/>
<dbReference type="OrthoDB" id="23692at2"/>
<dbReference type="Gene3D" id="3.30.70.270">
    <property type="match status" value="1"/>
</dbReference>
<dbReference type="CDD" id="cd01948">
    <property type="entry name" value="EAL"/>
    <property type="match status" value="1"/>
</dbReference>
<dbReference type="InterPro" id="IPR029787">
    <property type="entry name" value="Nucleotide_cyclase"/>
</dbReference>
<dbReference type="CDD" id="cd01949">
    <property type="entry name" value="GGDEF"/>
    <property type="match status" value="1"/>
</dbReference>
<dbReference type="PROSITE" id="PS50883">
    <property type="entry name" value="EAL"/>
    <property type="match status" value="1"/>
</dbReference>
<comment type="caution">
    <text evidence="3">The sequence shown here is derived from an EMBL/GenBank/DDBJ whole genome shotgun (WGS) entry which is preliminary data.</text>
</comment>
<dbReference type="SMART" id="SM00052">
    <property type="entry name" value="EAL"/>
    <property type="match status" value="1"/>
</dbReference>
<organism evidence="3 4">
    <name type="scientific">Motilibacter rhizosphaerae</name>
    <dbReference type="NCBI Taxonomy" id="598652"/>
    <lineage>
        <taxon>Bacteria</taxon>
        <taxon>Bacillati</taxon>
        <taxon>Actinomycetota</taxon>
        <taxon>Actinomycetes</taxon>
        <taxon>Motilibacterales</taxon>
        <taxon>Motilibacteraceae</taxon>
        <taxon>Motilibacter</taxon>
    </lineage>
</organism>
<reference evidence="3 4" key="1">
    <citation type="submission" date="2019-02" db="EMBL/GenBank/DDBJ databases">
        <title>Genomic Encyclopedia of Type Strains, Phase IV (KMG-IV): sequencing the most valuable type-strain genomes for metagenomic binning, comparative biology and taxonomic classification.</title>
        <authorList>
            <person name="Goeker M."/>
        </authorList>
    </citation>
    <scope>NUCLEOTIDE SEQUENCE [LARGE SCALE GENOMIC DNA]</scope>
    <source>
        <strain evidence="3 4">DSM 45622</strain>
    </source>
</reference>
<dbReference type="Gene3D" id="3.20.20.450">
    <property type="entry name" value="EAL domain"/>
    <property type="match status" value="1"/>
</dbReference>
<evidence type="ECO:0000313" key="4">
    <source>
        <dbReference type="Proteomes" id="UP000293638"/>
    </source>
</evidence>
<dbReference type="AlphaFoldDB" id="A0A4Q7NQL7"/>
<dbReference type="Pfam" id="PF00990">
    <property type="entry name" value="GGDEF"/>
    <property type="match status" value="1"/>
</dbReference>
<dbReference type="RefSeq" id="WP_130491976.1">
    <property type="nucleotide sequence ID" value="NZ_SGXD01000002.1"/>
</dbReference>
<protein>
    <submittedName>
        <fullName evidence="3">Diguanylate cyclase (GGDEF)-like protein</fullName>
    </submittedName>
</protein>
<dbReference type="SUPFAM" id="SSF55073">
    <property type="entry name" value="Nucleotide cyclase"/>
    <property type="match status" value="1"/>
</dbReference>
<name>A0A4Q7NQL7_9ACTN</name>
<sequence length="662" mass="71095">MGLLRSTRRARRDNRAALPWLLRSTWALVASALVLAGLTLTAVHALDSTVRQRAATGTVHAGRLVSALFVLRQLHVDADGQVAGLDDRTRDSLDRSLRQLRETGQLEGLEVWRRDGGLVWADDEHDASETRLPADELHAVLTHPYLLHHTPAGDGRLRDALDVQQAYDLDDDRGTDVIVEVVFPPDAYDGAVSRARDVLYAGAGLLLTVLTGGLLLLRRRVALRSRQAVRDALTGLGNRTLLQEEAPGLLERPASLLLLDLDGFKEVNDTLGHAAGDELLVQVARVLADGCGPDDLLVRLGGDEFAVLVPGTPAEGVERAWTLWHAVCAPCSVSGVAVRVGASIGVAVAPEHGSSLAELLQHADVAMYQAKDDGSGVRTYAAEDDPHDARRLSLLADLPAAIREDQLVLDYQPKVRASDGAVVSLEALVRWQHPERGLLSPAAFIELAERTALIAPLTEWVLRTATRQTASWRADGFLGTVSVNVSARVLLDSTFPAMVESALADSGLPATALEVEITETAVAADLDRARRVLGWLRSLGVRIAIDDFGAGYTCLAHLRLLPVDQLKIDRSFIQALESIDTQPSDEAVVRSLLLLAHELGLDVVAEGVEDTATGSRLFELGCDQIQGFAYYRPLSPSAATAVLSEAHPRGAGQDPRVTSASC</sequence>
<dbReference type="PANTHER" id="PTHR44757:SF2">
    <property type="entry name" value="BIOFILM ARCHITECTURE MAINTENANCE PROTEIN MBAA"/>
    <property type="match status" value="1"/>
</dbReference>
<dbReference type="EMBL" id="SGXD01000002">
    <property type="protein sequence ID" value="RZS89347.1"/>
    <property type="molecule type" value="Genomic_DNA"/>
</dbReference>
<dbReference type="InterPro" id="IPR001633">
    <property type="entry name" value="EAL_dom"/>
</dbReference>
<dbReference type="InterPro" id="IPR000160">
    <property type="entry name" value="GGDEF_dom"/>
</dbReference>
<dbReference type="Pfam" id="PF00563">
    <property type="entry name" value="EAL"/>
    <property type="match status" value="1"/>
</dbReference>
<dbReference type="PROSITE" id="PS50887">
    <property type="entry name" value="GGDEF"/>
    <property type="match status" value="1"/>
</dbReference>
<dbReference type="InterPro" id="IPR035919">
    <property type="entry name" value="EAL_sf"/>
</dbReference>
<dbReference type="NCBIfam" id="TIGR00254">
    <property type="entry name" value="GGDEF"/>
    <property type="match status" value="1"/>
</dbReference>
<dbReference type="InterPro" id="IPR043128">
    <property type="entry name" value="Rev_trsase/Diguanyl_cyclase"/>
</dbReference>
<feature type="domain" description="GGDEF" evidence="2">
    <location>
        <begin position="252"/>
        <end position="385"/>
    </location>
</feature>
<evidence type="ECO:0000259" key="2">
    <source>
        <dbReference type="PROSITE" id="PS50887"/>
    </source>
</evidence>